<dbReference type="EMBL" id="CAJNNW010030236">
    <property type="protein sequence ID" value="CAE8702836.1"/>
    <property type="molecule type" value="Genomic_DNA"/>
</dbReference>
<evidence type="ECO:0000256" key="1">
    <source>
        <dbReference type="SAM" id="Phobius"/>
    </source>
</evidence>
<accession>A0A813KM58</accession>
<feature type="transmembrane region" description="Helical" evidence="1">
    <location>
        <begin position="185"/>
        <end position="205"/>
    </location>
</feature>
<keyword evidence="1" id="KW-1133">Transmembrane helix</keyword>
<protein>
    <recommendedName>
        <fullName evidence="4">Transmembrane protein</fullName>
    </recommendedName>
</protein>
<reference evidence="2" key="1">
    <citation type="submission" date="2021-02" db="EMBL/GenBank/DDBJ databases">
        <authorList>
            <person name="Dougan E. K."/>
            <person name="Rhodes N."/>
            <person name="Thang M."/>
            <person name="Chan C."/>
        </authorList>
    </citation>
    <scope>NUCLEOTIDE SEQUENCE</scope>
</reference>
<evidence type="ECO:0008006" key="4">
    <source>
        <dbReference type="Google" id="ProtNLM"/>
    </source>
</evidence>
<organism evidence="2 3">
    <name type="scientific">Polarella glacialis</name>
    <name type="common">Dinoflagellate</name>
    <dbReference type="NCBI Taxonomy" id="89957"/>
    <lineage>
        <taxon>Eukaryota</taxon>
        <taxon>Sar</taxon>
        <taxon>Alveolata</taxon>
        <taxon>Dinophyceae</taxon>
        <taxon>Suessiales</taxon>
        <taxon>Suessiaceae</taxon>
        <taxon>Polarella</taxon>
    </lineage>
</organism>
<dbReference type="Proteomes" id="UP000626109">
    <property type="component" value="Unassembled WGS sequence"/>
</dbReference>
<keyword evidence="1" id="KW-0812">Transmembrane</keyword>
<evidence type="ECO:0000313" key="2">
    <source>
        <dbReference type="EMBL" id="CAE8702836.1"/>
    </source>
</evidence>
<proteinExistence type="predicted"/>
<sequence length="214" mass="24041">MSTEDAEPKPERVVVSPEERAAMQALFDGTWSNVRTRDRVGSKKVDRLEVVQVLRNQNPALWSRYLERRQAVALACQRLEQFQPRETRTRKLAQEQDGLTGLLFEGKESSKADEYSADDKGGIYKGLYAMLLCRVTCGACLYNDQVKPDLQTLLRSVEPRGPFHSATWLKAVFCSRERVAAVRTAFASMLLAGMAAATSLFYSALENNKPLFNS</sequence>
<evidence type="ECO:0000313" key="3">
    <source>
        <dbReference type="Proteomes" id="UP000626109"/>
    </source>
</evidence>
<dbReference type="AlphaFoldDB" id="A0A813KM58"/>
<keyword evidence="1" id="KW-0472">Membrane</keyword>
<gene>
    <name evidence="2" type="ORF">PGLA2088_LOCUS32620</name>
</gene>
<name>A0A813KM58_POLGL</name>
<comment type="caution">
    <text evidence="2">The sequence shown here is derived from an EMBL/GenBank/DDBJ whole genome shotgun (WGS) entry which is preliminary data.</text>
</comment>